<feature type="domain" description="ABC transmembrane type-1" evidence="6">
    <location>
        <begin position="110"/>
        <end position="259"/>
    </location>
</feature>
<keyword evidence="2 5" id="KW-0812">Transmembrane</keyword>
<name>A0A484LVZ2_9ASTE</name>
<evidence type="ECO:0000256" key="4">
    <source>
        <dbReference type="ARBA" id="ARBA00023136"/>
    </source>
</evidence>
<evidence type="ECO:0000256" key="1">
    <source>
        <dbReference type="ARBA" id="ARBA00004141"/>
    </source>
</evidence>
<dbReference type="EMBL" id="OOIL02002122">
    <property type="protein sequence ID" value="VFQ80585.1"/>
    <property type="molecule type" value="Genomic_DNA"/>
</dbReference>
<proteinExistence type="predicted"/>
<dbReference type="OrthoDB" id="6500128at2759"/>
<evidence type="ECO:0000256" key="3">
    <source>
        <dbReference type="ARBA" id="ARBA00022989"/>
    </source>
</evidence>
<evidence type="ECO:0000313" key="8">
    <source>
        <dbReference type="Proteomes" id="UP000595140"/>
    </source>
</evidence>
<protein>
    <recommendedName>
        <fullName evidence="6">ABC transmembrane type-1 domain-containing protein</fullName>
    </recommendedName>
</protein>
<evidence type="ECO:0000256" key="2">
    <source>
        <dbReference type="ARBA" id="ARBA00022692"/>
    </source>
</evidence>
<keyword evidence="8" id="KW-1185">Reference proteome</keyword>
<dbReference type="Gene3D" id="1.20.1560.10">
    <property type="entry name" value="ABC transporter type 1, transmembrane domain"/>
    <property type="match status" value="1"/>
</dbReference>
<dbReference type="InterPro" id="IPR036640">
    <property type="entry name" value="ABC1_TM_sf"/>
</dbReference>
<dbReference type="GO" id="GO:0015421">
    <property type="term" value="F:ABC-type oligopeptide transporter activity"/>
    <property type="evidence" value="ECO:0007669"/>
    <property type="project" value="TreeGrafter"/>
</dbReference>
<dbReference type="PANTHER" id="PTHR43394:SF7">
    <property type="entry name" value="ABC TRANSPORTER B FAMILY MEMBER 28"/>
    <property type="match status" value="1"/>
</dbReference>
<evidence type="ECO:0000313" key="7">
    <source>
        <dbReference type="EMBL" id="VFQ80585.1"/>
    </source>
</evidence>
<dbReference type="PANTHER" id="PTHR43394">
    <property type="entry name" value="ATP-DEPENDENT PERMEASE MDL1, MITOCHONDRIAL"/>
    <property type="match status" value="1"/>
</dbReference>
<keyword evidence="4 5" id="KW-0472">Membrane</keyword>
<feature type="transmembrane region" description="Helical" evidence="5">
    <location>
        <begin position="107"/>
        <end position="129"/>
    </location>
</feature>
<dbReference type="GO" id="GO:0005743">
    <property type="term" value="C:mitochondrial inner membrane"/>
    <property type="evidence" value="ECO:0007669"/>
    <property type="project" value="TreeGrafter"/>
</dbReference>
<dbReference type="Pfam" id="PF00664">
    <property type="entry name" value="ABC_membrane"/>
    <property type="match status" value="1"/>
</dbReference>
<dbReference type="InterPro" id="IPR039421">
    <property type="entry name" value="Type_1_exporter"/>
</dbReference>
<evidence type="ECO:0000259" key="6">
    <source>
        <dbReference type="PROSITE" id="PS50929"/>
    </source>
</evidence>
<dbReference type="Proteomes" id="UP000595140">
    <property type="component" value="Unassembled WGS sequence"/>
</dbReference>
<comment type="subcellular location">
    <subcellularLocation>
        <location evidence="1">Membrane</location>
        <topology evidence="1">Multi-pass membrane protein</topology>
    </subcellularLocation>
</comment>
<dbReference type="PROSITE" id="PS50929">
    <property type="entry name" value="ABC_TM1F"/>
    <property type="match status" value="1"/>
</dbReference>
<dbReference type="SUPFAM" id="SSF90123">
    <property type="entry name" value="ABC transporter transmembrane region"/>
    <property type="match status" value="1"/>
</dbReference>
<reference evidence="7 8" key="1">
    <citation type="submission" date="2018-04" db="EMBL/GenBank/DDBJ databases">
        <authorList>
            <person name="Vogel A."/>
        </authorList>
    </citation>
    <scope>NUCLEOTIDE SEQUENCE [LARGE SCALE GENOMIC DNA]</scope>
</reference>
<gene>
    <name evidence="7" type="ORF">CCAM_LOCUS22361</name>
</gene>
<keyword evidence="3 5" id="KW-1133">Transmembrane helix</keyword>
<evidence type="ECO:0000256" key="5">
    <source>
        <dbReference type="SAM" id="Phobius"/>
    </source>
</evidence>
<sequence>MATAAFLLPFCHSTTGKHRRQPLFVQRPNHPSRFHVSFRSSRPQLIRYQKPKPLAISSAYAAGPAIDAFVSESELKFEDSGDNFGPPKPIEVINWGLLWRLVFGHKIHLAASVIALLGCTTCTLTMPILSGQFFEVLIGNRPDPLWKVLGRVAVMYSLEPIFTVIFVLNMITMWEKVMSSLRAQVFQRVLLQKVEFFDRYKVGELTALLTSDLGSIKNIVSENVSRDRGFRAFSEIIGTLCLLFALSPQLAPILAVLMLSVSALVEGLTTQ</sequence>
<dbReference type="InterPro" id="IPR011527">
    <property type="entry name" value="ABC1_TM_dom"/>
</dbReference>
<dbReference type="AlphaFoldDB" id="A0A484LVZ2"/>
<feature type="transmembrane region" description="Helical" evidence="5">
    <location>
        <begin position="236"/>
        <end position="265"/>
    </location>
</feature>
<organism evidence="7 8">
    <name type="scientific">Cuscuta campestris</name>
    <dbReference type="NCBI Taxonomy" id="132261"/>
    <lineage>
        <taxon>Eukaryota</taxon>
        <taxon>Viridiplantae</taxon>
        <taxon>Streptophyta</taxon>
        <taxon>Embryophyta</taxon>
        <taxon>Tracheophyta</taxon>
        <taxon>Spermatophyta</taxon>
        <taxon>Magnoliopsida</taxon>
        <taxon>eudicotyledons</taxon>
        <taxon>Gunneridae</taxon>
        <taxon>Pentapetalae</taxon>
        <taxon>asterids</taxon>
        <taxon>lamiids</taxon>
        <taxon>Solanales</taxon>
        <taxon>Convolvulaceae</taxon>
        <taxon>Cuscuteae</taxon>
        <taxon>Cuscuta</taxon>
        <taxon>Cuscuta subgen. Grammica</taxon>
        <taxon>Cuscuta sect. Cleistogrammica</taxon>
    </lineage>
</organism>
<feature type="transmembrane region" description="Helical" evidence="5">
    <location>
        <begin position="149"/>
        <end position="172"/>
    </location>
</feature>
<accession>A0A484LVZ2</accession>
<dbReference type="GO" id="GO:0005524">
    <property type="term" value="F:ATP binding"/>
    <property type="evidence" value="ECO:0007669"/>
    <property type="project" value="InterPro"/>
</dbReference>
<dbReference type="GO" id="GO:0090374">
    <property type="term" value="P:oligopeptide export from mitochondrion"/>
    <property type="evidence" value="ECO:0007669"/>
    <property type="project" value="TreeGrafter"/>
</dbReference>